<evidence type="ECO:0000259" key="2">
    <source>
        <dbReference type="Pfam" id="PF10668"/>
    </source>
</evidence>
<feature type="domain" description="PBSX phage terminase small subunit-like N-terminal" evidence="2">
    <location>
        <begin position="1"/>
        <end position="53"/>
    </location>
</feature>
<dbReference type="InterPro" id="IPR018925">
    <property type="entry name" value="XtmA-like_N"/>
</dbReference>
<dbReference type="OrthoDB" id="7358785at2"/>
<evidence type="ECO:0000313" key="4">
    <source>
        <dbReference type="Proteomes" id="UP000307943"/>
    </source>
</evidence>
<feature type="region of interest" description="Disordered" evidence="1">
    <location>
        <begin position="38"/>
        <end position="69"/>
    </location>
</feature>
<comment type="caution">
    <text evidence="3">The sequence shown here is derived from an EMBL/GenBank/DDBJ whole genome shotgun (WGS) entry which is preliminary data.</text>
</comment>
<evidence type="ECO:0000313" key="3">
    <source>
        <dbReference type="EMBL" id="TNJ68391.1"/>
    </source>
</evidence>
<dbReference type="Proteomes" id="UP000307943">
    <property type="component" value="Unassembled WGS sequence"/>
</dbReference>
<dbReference type="NCBIfam" id="NF040601">
    <property type="entry name" value="TerS_not_xtmA"/>
    <property type="match status" value="1"/>
</dbReference>
<dbReference type="Pfam" id="PF10668">
    <property type="entry name" value="Phage_terminase"/>
    <property type="match status" value="1"/>
</dbReference>
<sequence>MWMDSGGKVLLKDIAAALGVGDTLIRKWKNQDKWETSLNGNVTNESNSNVTKRMGAPKGNRNAIGNKGGAPMGNKQAMGNRGGNGGPLGNKKAVKTGEHETIWLDALDEDELELLSSIDTDPVIQADETIALLSLRERRMLLRIQRLNSGLTEKQRRVLQELRTVREAVQVHDDRTGKTNTITVEKDKMVESQIEETSFRTLEDILRIEDALTRVQEKKLKAIELKNRLIAVDEEKQVRTAILQIELQQLQGGAGATQSWTDALKEIAERRKAVQAAEAQTDE</sequence>
<organism evidence="3 4">
    <name type="scientific">Paenibacillus hemerocallicola</name>
    <dbReference type="NCBI Taxonomy" id="1172614"/>
    <lineage>
        <taxon>Bacteria</taxon>
        <taxon>Bacillati</taxon>
        <taxon>Bacillota</taxon>
        <taxon>Bacilli</taxon>
        <taxon>Bacillales</taxon>
        <taxon>Paenibacillaceae</taxon>
        <taxon>Paenibacillus</taxon>
    </lineage>
</organism>
<protein>
    <submittedName>
        <fullName evidence="3">Terminase</fullName>
    </submittedName>
</protein>
<dbReference type="AlphaFoldDB" id="A0A5C4TH32"/>
<keyword evidence="4" id="KW-1185">Reference proteome</keyword>
<feature type="compositionally biased region" description="Polar residues" evidence="1">
    <location>
        <begin position="38"/>
        <end position="51"/>
    </location>
</feature>
<gene>
    <name evidence="3" type="ORF">FE784_00700</name>
</gene>
<name>A0A5C4TH32_9BACL</name>
<dbReference type="EMBL" id="VDCQ01000001">
    <property type="protein sequence ID" value="TNJ68391.1"/>
    <property type="molecule type" value="Genomic_DNA"/>
</dbReference>
<reference evidence="3 4" key="1">
    <citation type="submission" date="2019-05" db="EMBL/GenBank/DDBJ databases">
        <title>We sequenced the genome of Paenibacillus hemerocallicola KCTC 33185 for further insight into its adaptation and study the phylogeny of Paenibacillus.</title>
        <authorList>
            <person name="Narsing Rao M.P."/>
        </authorList>
    </citation>
    <scope>NUCLEOTIDE SEQUENCE [LARGE SCALE GENOMIC DNA]</scope>
    <source>
        <strain evidence="3 4">KCTC 33185</strain>
    </source>
</reference>
<proteinExistence type="predicted"/>
<evidence type="ECO:0000256" key="1">
    <source>
        <dbReference type="SAM" id="MobiDB-lite"/>
    </source>
</evidence>
<accession>A0A5C4TH32</accession>